<dbReference type="Gene3D" id="3.20.20.60">
    <property type="entry name" value="Phosphoenolpyruvate-binding domains"/>
    <property type="match status" value="1"/>
</dbReference>
<dbReference type="EMBL" id="LFMY01000005">
    <property type="protein sequence ID" value="OKL60340.1"/>
    <property type="molecule type" value="Genomic_DNA"/>
</dbReference>
<dbReference type="Proteomes" id="UP000214365">
    <property type="component" value="Unassembled WGS sequence"/>
</dbReference>
<comment type="caution">
    <text evidence="1">The sequence shown here is derived from an EMBL/GenBank/DDBJ whole genome shotgun (WGS) entry which is preliminary data.</text>
</comment>
<evidence type="ECO:0000313" key="2">
    <source>
        <dbReference type="Proteomes" id="UP000214365"/>
    </source>
</evidence>
<dbReference type="PANTHER" id="PTHR30502">
    <property type="entry name" value="2-KETO-3-DEOXY-L-RHAMNONATE ALDOLASE"/>
    <property type="match status" value="1"/>
</dbReference>
<dbReference type="InterPro" id="IPR050251">
    <property type="entry name" value="HpcH-HpaI_aldolase"/>
</dbReference>
<dbReference type="RefSeq" id="XP_020120461.1">
    <property type="nucleotide sequence ID" value="XM_020266401.1"/>
</dbReference>
<protein>
    <recommendedName>
        <fullName evidence="3">HpcH/HpaI aldolase/citrate lyase domain-containing protein</fullName>
    </recommendedName>
</protein>
<dbReference type="GeneID" id="31003869"/>
<dbReference type="AlphaFoldDB" id="A0A1Q5Q8Q9"/>
<reference evidence="1 2" key="1">
    <citation type="submission" date="2015-06" db="EMBL/GenBank/DDBJ databases">
        <title>Talaromyces atroroseus IBT 11181 draft genome.</title>
        <authorList>
            <person name="Rasmussen K.B."/>
            <person name="Rasmussen S."/>
            <person name="Petersen B."/>
            <person name="Sicheritz-Ponten T."/>
            <person name="Mortensen U.H."/>
            <person name="Thrane U."/>
        </authorList>
    </citation>
    <scope>NUCLEOTIDE SEQUENCE [LARGE SCALE GENOMIC DNA]</scope>
    <source>
        <strain evidence="1 2">IBT 11181</strain>
    </source>
</reference>
<dbReference type="GO" id="GO:0005737">
    <property type="term" value="C:cytoplasm"/>
    <property type="evidence" value="ECO:0007669"/>
    <property type="project" value="TreeGrafter"/>
</dbReference>
<dbReference type="GO" id="GO:0016832">
    <property type="term" value="F:aldehyde-lyase activity"/>
    <property type="evidence" value="ECO:0007669"/>
    <property type="project" value="TreeGrafter"/>
</dbReference>
<dbReference type="OrthoDB" id="1621678at2759"/>
<dbReference type="STRING" id="1441469.A0A1Q5Q8Q9"/>
<evidence type="ECO:0008006" key="3">
    <source>
        <dbReference type="Google" id="ProtNLM"/>
    </source>
</evidence>
<accession>A0A1Q5Q8Q9</accession>
<dbReference type="SUPFAM" id="SSF51621">
    <property type="entry name" value="Phosphoenolpyruvate/pyruvate domain"/>
    <property type="match status" value="1"/>
</dbReference>
<dbReference type="InterPro" id="IPR015813">
    <property type="entry name" value="Pyrv/PenolPyrv_kinase-like_dom"/>
</dbReference>
<organism evidence="1 2">
    <name type="scientific">Talaromyces atroroseus</name>
    <dbReference type="NCBI Taxonomy" id="1441469"/>
    <lineage>
        <taxon>Eukaryota</taxon>
        <taxon>Fungi</taxon>
        <taxon>Dikarya</taxon>
        <taxon>Ascomycota</taxon>
        <taxon>Pezizomycotina</taxon>
        <taxon>Eurotiomycetes</taxon>
        <taxon>Eurotiomycetidae</taxon>
        <taxon>Eurotiales</taxon>
        <taxon>Trichocomaceae</taxon>
        <taxon>Talaromyces</taxon>
        <taxon>Talaromyces sect. Trachyspermi</taxon>
    </lineage>
</organism>
<proteinExistence type="predicted"/>
<name>A0A1Q5Q8Q9_TALAT</name>
<dbReference type="PANTHER" id="PTHR30502:SF0">
    <property type="entry name" value="PHOSPHOENOLPYRUVATE CARBOXYLASE FAMILY PROTEIN"/>
    <property type="match status" value="1"/>
</dbReference>
<gene>
    <name evidence="1" type="ORF">UA08_04114</name>
</gene>
<evidence type="ECO:0000313" key="1">
    <source>
        <dbReference type="EMBL" id="OKL60340.1"/>
    </source>
</evidence>
<sequence length="196" mass="21278">MKRTWQAKHKLWKTNCPPQVTELDHIYPLSSGRLPVTALTEHSVDYVAESIDRGSRSMISQLPILGLKGIPVDETIEALNSLGSTALVMIEDKHGVDAADEIAAIVGVEFFLDLSIDLGISGKFTSDAYRTSIEKVSKACLKHGKVFGVAGINDLQELQERMINTLGARFMLIQQDSTLISQGASRAAKAVPCVKA</sequence>
<dbReference type="InterPro" id="IPR040442">
    <property type="entry name" value="Pyrv_kinase-like_dom_sf"/>
</dbReference>
<keyword evidence="2" id="KW-1185">Reference proteome</keyword>